<keyword evidence="3" id="KW-0012">Acyltransferase</keyword>
<dbReference type="SUPFAM" id="SSF53901">
    <property type="entry name" value="Thiolase-like"/>
    <property type="match status" value="1"/>
</dbReference>
<dbReference type="Pfam" id="PF00109">
    <property type="entry name" value="ketoacyl-synt"/>
    <property type="match status" value="1"/>
</dbReference>
<dbReference type="InterPro" id="IPR014030">
    <property type="entry name" value="Ketoacyl_synth_N"/>
</dbReference>
<accession>A0A2K1Q7S9</accession>
<dbReference type="OrthoDB" id="9808669at2"/>
<dbReference type="EMBL" id="NWUO01000010">
    <property type="protein sequence ID" value="PNS11089.1"/>
    <property type="molecule type" value="Genomic_DNA"/>
</dbReference>
<evidence type="ECO:0000256" key="3">
    <source>
        <dbReference type="ARBA" id="ARBA00023315"/>
    </source>
</evidence>
<evidence type="ECO:0000256" key="1">
    <source>
        <dbReference type="ARBA" id="ARBA00005189"/>
    </source>
</evidence>
<reference evidence="6" key="1">
    <citation type="submission" date="2017-09" db="EMBL/GenBank/DDBJ databases">
        <authorList>
            <person name="Palmer M."/>
            <person name="Steenkamp E.T."/>
            <person name="Coetzee M.P."/>
            <person name="Avontuur J.R."/>
            <person name="Van Zyl E."/>
            <person name="Chan W.-Y."/>
            <person name="Blom J."/>
            <person name="Venter S.N."/>
        </authorList>
    </citation>
    <scope>NUCLEOTIDE SEQUENCE [LARGE SCALE GENOMIC DNA]</scope>
    <source>
        <strain evidence="6">QC88-366</strain>
    </source>
</reference>
<dbReference type="AlphaFoldDB" id="A0A2K1Q7S9"/>
<dbReference type="PANTHER" id="PTHR11712:SF322">
    <property type="entry name" value="POLYKETIDE BETA-KETOACYL SYNTHASE 2-RELATED"/>
    <property type="match status" value="1"/>
</dbReference>
<dbReference type="InterPro" id="IPR000794">
    <property type="entry name" value="Beta-ketoacyl_synthase"/>
</dbReference>
<evidence type="ECO:0000313" key="6">
    <source>
        <dbReference type="Proteomes" id="UP000236345"/>
    </source>
</evidence>
<proteinExistence type="predicted"/>
<gene>
    <name evidence="5" type="ORF">COO59_14265</name>
</gene>
<comment type="caution">
    <text evidence="5">The sequence shown here is derived from an EMBL/GenBank/DDBJ whole genome shotgun (WGS) entry which is preliminary data.</text>
</comment>
<sequence length="271" mass="28755">MKKRVVITGVGALSALGSSIEEICLNSPEQNCSGPHEPLTFLRVTEFDGTEVVSNRLKRKLDNFSFHGLCAADMALKASGILDSDIDLSRVGIFVGNCLGGWGYAEPKIKALHTEGMEAMGPYVATAWFPAALQGQISLQHGLKGYSKTFSASSVAGLQAIGYGVEAIQCGRADIILCGASEDLSSPYVRSMLARAFTPGEAKSGVFGTETSTAFGDGAAFLVLEEYENAIKRGATIYCEISGFADSFCAERNYATSVSKSIDIYRHQSSG</sequence>
<name>A0A2K1Q7S9_9GAMM</name>
<feature type="domain" description="Beta-ketoacyl synthase-like N-terminal" evidence="4">
    <location>
        <begin position="52"/>
        <end position="230"/>
    </location>
</feature>
<evidence type="ECO:0000256" key="2">
    <source>
        <dbReference type="ARBA" id="ARBA00022679"/>
    </source>
</evidence>
<protein>
    <recommendedName>
        <fullName evidence="4">Beta-ketoacyl synthase-like N-terminal domain-containing protein</fullName>
    </recommendedName>
</protein>
<dbReference type="PANTHER" id="PTHR11712">
    <property type="entry name" value="POLYKETIDE SYNTHASE-RELATED"/>
    <property type="match status" value="1"/>
</dbReference>
<comment type="pathway">
    <text evidence="1">Lipid metabolism.</text>
</comment>
<dbReference type="InterPro" id="IPR016039">
    <property type="entry name" value="Thiolase-like"/>
</dbReference>
<evidence type="ECO:0000313" key="5">
    <source>
        <dbReference type="EMBL" id="PNS11089.1"/>
    </source>
</evidence>
<dbReference type="RefSeq" id="WP_103060457.1">
    <property type="nucleotide sequence ID" value="NZ_NWUO01000010.1"/>
</dbReference>
<keyword evidence="2" id="KW-0808">Transferase</keyword>
<keyword evidence="6" id="KW-1185">Reference proteome</keyword>
<dbReference type="GO" id="GO:0004315">
    <property type="term" value="F:3-oxoacyl-[acyl-carrier-protein] synthase activity"/>
    <property type="evidence" value="ECO:0007669"/>
    <property type="project" value="TreeGrafter"/>
</dbReference>
<organism evidence="5 6">
    <name type="scientific">Mixta theicola</name>
    <dbReference type="NCBI Taxonomy" id="1458355"/>
    <lineage>
        <taxon>Bacteria</taxon>
        <taxon>Pseudomonadati</taxon>
        <taxon>Pseudomonadota</taxon>
        <taxon>Gammaproteobacteria</taxon>
        <taxon>Enterobacterales</taxon>
        <taxon>Erwiniaceae</taxon>
        <taxon>Mixta</taxon>
    </lineage>
</organism>
<evidence type="ECO:0000259" key="4">
    <source>
        <dbReference type="Pfam" id="PF00109"/>
    </source>
</evidence>
<dbReference type="Proteomes" id="UP000236345">
    <property type="component" value="Unassembled WGS sequence"/>
</dbReference>
<dbReference type="Gene3D" id="3.40.47.10">
    <property type="match status" value="1"/>
</dbReference>
<dbReference type="GO" id="GO:0006633">
    <property type="term" value="P:fatty acid biosynthetic process"/>
    <property type="evidence" value="ECO:0007669"/>
    <property type="project" value="TreeGrafter"/>
</dbReference>